<evidence type="ECO:0000313" key="2">
    <source>
        <dbReference type="EMBL" id="MCC2222938.1"/>
    </source>
</evidence>
<feature type="compositionally biased region" description="Basic and acidic residues" evidence="1">
    <location>
        <begin position="19"/>
        <end position="30"/>
    </location>
</feature>
<gene>
    <name evidence="2" type="ORF">LKD48_15155</name>
</gene>
<dbReference type="AlphaFoldDB" id="A0AAE3JDS3"/>
<accession>A0AAE3JDS3</accession>
<proteinExistence type="predicted"/>
<feature type="compositionally biased region" description="Polar residues" evidence="1">
    <location>
        <begin position="1"/>
        <end position="13"/>
    </location>
</feature>
<sequence length="80" mass="8847">MSSQINTLFSANGETAVKTSDRNDSDTDMEKDGIQYVSSTLESGHYPDITVKAGIPIKWTIHAEKSSINGCNYKILLPRR</sequence>
<dbReference type="InterPro" id="IPR008972">
    <property type="entry name" value="Cupredoxin"/>
</dbReference>
<comment type="caution">
    <text evidence="2">The sequence shown here is derived from an EMBL/GenBank/DDBJ whole genome shotgun (WGS) entry which is preliminary data.</text>
</comment>
<dbReference type="Gene3D" id="2.60.40.420">
    <property type="entry name" value="Cupredoxins - blue copper proteins"/>
    <property type="match status" value="1"/>
</dbReference>
<keyword evidence="3" id="KW-1185">Reference proteome</keyword>
<dbReference type="RefSeq" id="WP_308732480.1">
    <property type="nucleotide sequence ID" value="NZ_JAJEQN010000057.1"/>
</dbReference>
<dbReference type="EMBL" id="JAJEQN010000057">
    <property type="protein sequence ID" value="MCC2222938.1"/>
    <property type="molecule type" value="Genomic_DNA"/>
</dbReference>
<organism evidence="2 3">
    <name type="scientific">Anthropogastromicrobium aceti</name>
    <dbReference type="NCBI Taxonomy" id="2981768"/>
    <lineage>
        <taxon>Bacteria</taxon>
        <taxon>Bacillati</taxon>
        <taxon>Bacillota</taxon>
        <taxon>Clostridia</taxon>
        <taxon>Lachnospirales</taxon>
        <taxon>Lachnospiraceae</taxon>
        <taxon>Anthropogastromicrobium</taxon>
    </lineage>
</organism>
<evidence type="ECO:0000313" key="3">
    <source>
        <dbReference type="Proteomes" id="UP001198200"/>
    </source>
</evidence>
<feature type="region of interest" description="Disordered" evidence="1">
    <location>
        <begin position="1"/>
        <end position="30"/>
    </location>
</feature>
<reference evidence="2 3" key="1">
    <citation type="submission" date="2021-10" db="EMBL/GenBank/DDBJ databases">
        <title>Anaerobic single-cell dispensing facilitates the cultivation of human gut bacteria.</title>
        <authorList>
            <person name="Afrizal A."/>
        </authorList>
    </citation>
    <scope>NUCLEOTIDE SEQUENCE [LARGE SCALE GENOMIC DNA]</scope>
    <source>
        <strain evidence="2 3">CLA-AA-H224</strain>
    </source>
</reference>
<name>A0AAE3JDS3_9FIRM</name>
<evidence type="ECO:0000256" key="1">
    <source>
        <dbReference type="SAM" id="MobiDB-lite"/>
    </source>
</evidence>
<dbReference type="Proteomes" id="UP001198200">
    <property type="component" value="Unassembled WGS sequence"/>
</dbReference>
<protein>
    <submittedName>
        <fullName evidence="2">Uncharacterized protein</fullName>
    </submittedName>
</protein>